<dbReference type="Pfam" id="PF11667">
    <property type="entry name" value="DUF3267"/>
    <property type="match status" value="1"/>
</dbReference>
<keyword evidence="1" id="KW-0472">Membrane</keyword>
<feature type="transmembrane region" description="Helical" evidence="1">
    <location>
        <begin position="18"/>
        <end position="37"/>
    </location>
</feature>
<dbReference type="RefSeq" id="WP_101175172.1">
    <property type="nucleotide sequence ID" value="NZ_PISE01000003.1"/>
</dbReference>
<evidence type="ECO:0000313" key="2">
    <source>
        <dbReference type="EMBL" id="PKG25448.1"/>
    </source>
</evidence>
<sequence length="181" mass="21704">MNCWKTINIQKQYGMQRLFIISSLTMLITFLFLYVPFTAYFSQNRLNDNYFSLFLLCMVITYPIHKLLHYLPMIPLGKKVKKTIHIHYHFFPVIYFRAQEPIKKWNFLLASITPVIVLNTVFIVCCFLFTHYVHYFLILFAYHFGMCVPDFIRMKNLWKAPNQCFVEENENGFEILINKAS</sequence>
<organism evidence="2 3">
    <name type="scientific">Niallia nealsonii</name>
    <dbReference type="NCBI Taxonomy" id="115979"/>
    <lineage>
        <taxon>Bacteria</taxon>
        <taxon>Bacillati</taxon>
        <taxon>Bacillota</taxon>
        <taxon>Bacilli</taxon>
        <taxon>Bacillales</taxon>
        <taxon>Bacillaceae</taxon>
        <taxon>Niallia</taxon>
    </lineage>
</organism>
<protein>
    <recommendedName>
        <fullName evidence="4">DUF3267 domain-containing protein</fullName>
    </recommendedName>
</protein>
<gene>
    <name evidence="2" type="ORF">CWS01_00980</name>
</gene>
<reference evidence="2 3" key="1">
    <citation type="journal article" date="2003" name="Int. J. Syst. Evol. Microbiol.">
        <title>Bacillus nealsonii sp. nov., isolated from a spacecraft-assembly facility, whose spores are gamma-radiation resistant.</title>
        <authorList>
            <person name="Venkateswaran K."/>
            <person name="Kempf M."/>
            <person name="Chen F."/>
            <person name="Satomi M."/>
            <person name="Nicholson W."/>
            <person name="Kern R."/>
        </authorList>
    </citation>
    <scope>NUCLEOTIDE SEQUENCE [LARGE SCALE GENOMIC DNA]</scope>
    <source>
        <strain evidence="2 3">FO-92</strain>
    </source>
</reference>
<evidence type="ECO:0000256" key="1">
    <source>
        <dbReference type="SAM" id="Phobius"/>
    </source>
</evidence>
<dbReference type="OrthoDB" id="2360495at2"/>
<dbReference type="EMBL" id="PISE01000003">
    <property type="protein sequence ID" value="PKG25448.1"/>
    <property type="molecule type" value="Genomic_DNA"/>
</dbReference>
<keyword evidence="1" id="KW-0812">Transmembrane</keyword>
<dbReference type="InterPro" id="IPR021683">
    <property type="entry name" value="DUF3267"/>
</dbReference>
<feature type="transmembrane region" description="Helical" evidence="1">
    <location>
        <begin position="107"/>
        <end position="130"/>
    </location>
</feature>
<dbReference type="AlphaFoldDB" id="A0A2N0Z7G1"/>
<evidence type="ECO:0008006" key="4">
    <source>
        <dbReference type="Google" id="ProtNLM"/>
    </source>
</evidence>
<feature type="transmembrane region" description="Helical" evidence="1">
    <location>
        <begin position="49"/>
        <end position="71"/>
    </location>
</feature>
<keyword evidence="3" id="KW-1185">Reference proteome</keyword>
<evidence type="ECO:0000313" key="3">
    <source>
        <dbReference type="Proteomes" id="UP000233375"/>
    </source>
</evidence>
<dbReference type="Proteomes" id="UP000233375">
    <property type="component" value="Unassembled WGS sequence"/>
</dbReference>
<proteinExistence type="predicted"/>
<feature type="transmembrane region" description="Helical" evidence="1">
    <location>
        <begin position="136"/>
        <end position="152"/>
    </location>
</feature>
<comment type="caution">
    <text evidence="2">The sequence shown here is derived from an EMBL/GenBank/DDBJ whole genome shotgun (WGS) entry which is preliminary data.</text>
</comment>
<accession>A0A2N0Z7G1</accession>
<name>A0A2N0Z7G1_9BACI</name>
<keyword evidence="1" id="KW-1133">Transmembrane helix</keyword>